<name>A0ABU3N4U0_9SPHN</name>
<comment type="caution">
    <text evidence="4">The sequence shown here is derived from an EMBL/GenBank/DDBJ whole genome shotgun (WGS) entry which is preliminary data.</text>
</comment>
<dbReference type="CDD" id="cd05233">
    <property type="entry name" value="SDR_c"/>
    <property type="match status" value="1"/>
</dbReference>
<dbReference type="PROSITE" id="PS00061">
    <property type="entry name" value="ADH_SHORT"/>
    <property type="match status" value="1"/>
</dbReference>
<evidence type="ECO:0000313" key="4">
    <source>
        <dbReference type="EMBL" id="MDT8759553.1"/>
    </source>
</evidence>
<dbReference type="Gene3D" id="3.40.50.720">
    <property type="entry name" value="NAD(P)-binding Rossmann-like Domain"/>
    <property type="match status" value="1"/>
</dbReference>
<dbReference type="Pfam" id="PF00106">
    <property type="entry name" value="adh_short"/>
    <property type="match status" value="1"/>
</dbReference>
<organism evidence="4">
    <name type="scientific">Sphingomonas psychrotolerans</name>
    <dbReference type="NCBI Taxonomy" id="1327635"/>
    <lineage>
        <taxon>Bacteria</taxon>
        <taxon>Pseudomonadati</taxon>
        <taxon>Pseudomonadota</taxon>
        <taxon>Alphaproteobacteria</taxon>
        <taxon>Sphingomonadales</taxon>
        <taxon>Sphingomonadaceae</taxon>
        <taxon>Sphingomonas</taxon>
    </lineage>
</organism>
<dbReference type="InterPro" id="IPR020904">
    <property type="entry name" value="Sc_DH/Rdtase_CS"/>
</dbReference>
<dbReference type="PRINTS" id="PR00080">
    <property type="entry name" value="SDRFAMILY"/>
</dbReference>
<evidence type="ECO:0000256" key="2">
    <source>
        <dbReference type="ARBA" id="ARBA00023002"/>
    </source>
</evidence>
<sequence>MSDLAEPPVRADTDAHTQQPSLAGRRALVTGGTTGIGRAIAILLAAEGAKVFVCGRTPEHLDDALARIRQVGDGDGINVDLATQEGVERFVAEGERFLGGVDIAVINAGLAADGLDDTDAKDIRYTVDTNLTSHMTVAKAAVDRMGPGSDIVFIGSMSAVSRGGESTVYVATKTGVEAFAEALRKELAEKDIKVGNIEPGLTGSDMQLPDIPPEKQREMIHKGDMLRAEDIAAATHFMLTQPRRTVVSLMRVEPRLQTR</sequence>
<dbReference type="PANTHER" id="PTHR43669">
    <property type="entry name" value="5-KETO-D-GLUCONATE 5-REDUCTASE"/>
    <property type="match status" value="1"/>
</dbReference>
<comment type="similarity">
    <text evidence="1 3">Belongs to the short-chain dehydrogenases/reductases (SDR) family.</text>
</comment>
<protein>
    <submittedName>
        <fullName evidence="4">SDR family oxidoreductase</fullName>
    </submittedName>
</protein>
<gene>
    <name evidence="4" type="ORF">MZO42_12680</name>
</gene>
<dbReference type="PANTHER" id="PTHR43669:SF3">
    <property type="entry name" value="ALCOHOL DEHYDROGENASE, PUTATIVE (AFU_ORTHOLOGUE AFUA_3G03445)-RELATED"/>
    <property type="match status" value="1"/>
</dbReference>
<reference evidence="4" key="1">
    <citation type="submission" date="2022-04" db="EMBL/GenBank/DDBJ databases">
        <title>Tomato heritable bacteria conferring resistance against bacterial wilt.</title>
        <authorList>
            <person name="Yin J."/>
        </authorList>
    </citation>
    <scope>NUCLEOTIDE SEQUENCE</scope>
    <source>
        <strain evidence="4">Cra20</strain>
    </source>
</reference>
<proteinExistence type="inferred from homology"/>
<keyword evidence="2" id="KW-0560">Oxidoreductase</keyword>
<dbReference type="InterPro" id="IPR002347">
    <property type="entry name" value="SDR_fam"/>
</dbReference>
<dbReference type="InterPro" id="IPR036291">
    <property type="entry name" value="NAD(P)-bd_dom_sf"/>
</dbReference>
<evidence type="ECO:0000256" key="3">
    <source>
        <dbReference type="RuleBase" id="RU000363"/>
    </source>
</evidence>
<evidence type="ECO:0000256" key="1">
    <source>
        <dbReference type="ARBA" id="ARBA00006484"/>
    </source>
</evidence>
<dbReference type="PRINTS" id="PR00081">
    <property type="entry name" value="GDHRDH"/>
</dbReference>
<dbReference type="EMBL" id="JALMLT010000003">
    <property type="protein sequence ID" value="MDT8759553.1"/>
    <property type="molecule type" value="Genomic_DNA"/>
</dbReference>
<accession>A0ABU3N4U0</accession>
<dbReference type="SUPFAM" id="SSF51735">
    <property type="entry name" value="NAD(P)-binding Rossmann-fold domains"/>
    <property type="match status" value="1"/>
</dbReference>